<keyword evidence="1" id="KW-1133">Transmembrane helix</keyword>
<protein>
    <recommendedName>
        <fullName evidence="2">Transglycosylase SLT domain-containing protein</fullName>
    </recommendedName>
</protein>
<dbReference type="SUPFAM" id="SSF53955">
    <property type="entry name" value="Lysozyme-like"/>
    <property type="match status" value="2"/>
</dbReference>
<name>A0A8J5Y6R2_9ROSI</name>
<dbReference type="InterPro" id="IPR023346">
    <property type="entry name" value="Lysozyme-like_dom_sf"/>
</dbReference>
<dbReference type="Proteomes" id="UP000701853">
    <property type="component" value="Chromosome 13"/>
</dbReference>
<feature type="domain" description="Transglycosylase SLT" evidence="2">
    <location>
        <begin position="88"/>
        <end position="197"/>
    </location>
</feature>
<gene>
    <name evidence="3" type="ORF">CXB51_034371</name>
</gene>
<dbReference type="AlphaFoldDB" id="A0A8J5Y6R2"/>
<evidence type="ECO:0000259" key="2">
    <source>
        <dbReference type="Pfam" id="PF01464"/>
    </source>
</evidence>
<feature type="transmembrane region" description="Helical" evidence="1">
    <location>
        <begin position="59"/>
        <end position="77"/>
    </location>
</feature>
<keyword evidence="1" id="KW-0472">Membrane</keyword>
<dbReference type="OrthoDB" id="550520at2759"/>
<comment type="caution">
    <text evidence="3">The sequence shown here is derived from an EMBL/GenBank/DDBJ whole genome shotgun (WGS) entry which is preliminary data.</text>
</comment>
<dbReference type="Pfam" id="PF01464">
    <property type="entry name" value="SLT"/>
    <property type="match status" value="1"/>
</dbReference>
<dbReference type="PANTHER" id="PTHR37179">
    <property type="entry name" value="TRANSGLYCOSYLASE"/>
    <property type="match status" value="1"/>
</dbReference>
<evidence type="ECO:0000256" key="1">
    <source>
        <dbReference type="SAM" id="Phobius"/>
    </source>
</evidence>
<sequence length="469" mass="53997">MVSFKYWDDCVDPEDLEAMWQQPAVRKEWIDVGETQGQKVHLSRDPEGQPYLTQQRCGFATRFLLLIYLMVLFQAVAEIVTSRHFDTHIDPEMICTIAELESNRQPLAEQHDKKSKVTTVGIMQISPATAESMAKEYQISLYKIEGDPDILYRPFVNVYFGATYLKWLSNFENKVRTEEFMVRAYKGGTKKATHKSTLPYWKRYISVKETFTPRCRKHSNGPTTQAPTSTALDSSNSGCSPLIYLRRKNSSANAYKNHSTTVKRNKVGKLRQPLRFLSQSFPEDMREMWNNPEICNEWNKSNQKRGKVLFTLDSEKNPCLSRLELKAVAEIIVNNYFSTMGIKPTALCALAEMVSMRNVDGTEERTGLMGIDYSTAFRLYTEVGFRDYPIDYEEDLTKPFVSMYFGAAYFAWLSMYEGSERDLQFVIQAYISGPENVNPEGICPEWAKFEQTLAGFEFRERNGGRCNVM</sequence>
<dbReference type="InterPro" id="IPR008258">
    <property type="entry name" value="Transglycosylase_SLT_dom_1"/>
</dbReference>
<keyword evidence="4" id="KW-1185">Reference proteome</keyword>
<keyword evidence="1" id="KW-0812">Transmembrane</keyword>
<accession>A0A8J5Y6R2</accession>
<reference evidence="3 4" key="1">
    <citation type="journal article" date="2021" name="bioRxiv">
        <title>The Gossypium anomalum genome as a resource for cotton improvement and evolutionary analysis of hybrid incompatibility.</title>
        <authorList>
            <person name="Grover C.E."/>
            <person name="Yuan D."/>
            <person name="Arick M.A."/>
            <person name="Miller E.R."/>
            <person name="Hu G."/>
            <person name="Peterson D.G."/>
            <person name="Wendel J.F."/>
            <person name="Udall J.A."/>
        </authorList>
    </citation>
    <scope>NUCLEOTIDE SEQUENCE [LARGE SCALE GENOMIC DNA]</scope>
    <source>
        <strain evidence="3">JFW-Udall</strain>
        <tissue evidence="3">Leaf</tissue>
    </source>
</reference>
<dbReference type="Gene3D" id="1.10.530.10">
    <property type="match status" value="2"/>
</dbReference>
<dbReference type="PANTHER" id="PTHR37179:SF1">
    <property type="entry name" value="TRANSGLYCOSYLASE"/>
    <property type="match status" value="1"/>
</dbReference>
<organism evidence="3 4">
    <name type="scientific">Gossypium anomalum</name>
    <dbReference type="NCBI Taxonomy" id="47600"/>
    <lineage>
        <taxon>Eukaryota</taxon>
        <taxon>Viridiplantae</taxon>
        <taxon>Streptophyta</taxon>
        <taxon>Embryophyta</taxon>
        <taxon>Tracheophyta</taxon>
        <taxon>Spermatophyta</taxon>
        <taxon>Magnoliopsida</taxon>
        <taxon>eudicotyledons</taxon>
        <taxon>Gunneridae</taxon>
        <taxon>Pentapetalae</taxon>
        <taxon>rosids</taxon>
        <taxon>malvids</taxon>
        <taxon>Malvales</taxon>
        <taxon>Malvaceae</taxon>
        <taxon>Malvoideae</taxon>
        <taxon>Gossypium</taxon>
    </lineage>
</organism>
<dbReference type="EMBL" id="JAHUZN010000013">
    <property type="protein sequence ID" value="KAG8472575.1"/>
    <property type="molecule type" value="Genomic_DNA"/>
</dbReference>
<evidence type="ECO:0000313" key="4">
    <source>
        <dbReference type="Proteomes" id="UP000701853"/>
    </source>
</evidence>
<proteinExistence type="predicted"/>
<evidence type="ECO:0000313" key="3">
    <source>
        <dbReference type="EMBL" id="KAG8472575.1"/>
    </source>
</evidence>